<keyword evidence="9" id="KW-1003">Cell membrane</keyword>
<evidence type="ECO:0000256" key="7">
    <source>
        <dbReference type="ARBA" id="ARBA00022989"/>
    </source>
</evidence>
<dbReference type="NCBIfam" id="TIGR01191">
    <property type="entry name" value="ccmC"/>
    <property type="match status" value="1"/>
</dbReference>
<comment type="similarity">
    <text evidence="3 9">Belongs to the CcmC/CycZ/HelC family.</text>
</comment>
<dbReference type="PANTHER" id="PTHR30071">
    <property type="entry name" value="HEME EXPORTER PROTEIN C"/>
    <property type="match status" value="1"/>
</dbReference>
<dbReference type="PANTHER" id="PTHR30071:SF1">
    <property type="entry name" value="CYTOCHROME B_B6 PROTEIN-RELATED"/>
    <property type="match status" value="1"/>
</dbReference>
<evidence type="ECO:0000256" key="6">
    <source>
        <dbReference type="ARBA" id="ARBA00022748"/>
    </source>
</evidence>
<evidence type="ECO:0000313" key="11">
    <source>
        <dbReference type="EMBL" id="PCJ23136.1"/>
    </source>
</evidence>
<keyword evidence="7 9" id="KW-1133">Transmembrane helix</keyword>
<dbReference type="EMBL" id="NVVJ01000044">
    <property type="protein sequence ID" value="PCJ23136.1"/>
    <property type="molecule type" value="Genomic_DNA"/>
</dbReference>
<feature type="transmembrane region" description="Helical" evidence="9">
    <location>
        <begin position="57"/>
        <end position="85"/>
    </location>
</feature>
<gene>
    <name evidence="9" type="primary">ccmC</name>
    <name evidence="11" type="ORF">COA96_12555</name>
</gene>
<keyword evidence="9" id="KW-0813">Transport</keyword>
<evidence type="ECO:0000256" key="5">
    <source>
        <dbReference type="ARBA" id="ARBA00022692"/>
    </source>
</evidence>
<dbReference type="InterPro" id="IPR045062">
    <property type="entry name" value="Cyt_c_biogenesis_CcsA/CcmC"/>
</dbReference>
<dbReference type="GO" id="GO:0020037">
    <property type="term" value="F:heme binding"/>
    <property type="evidence" value="ECO:0007669"/>
    <property type="project" value="InterPro"/>
</dbReference>
<dbReference type="InterPro" id="IPR003557">
    <property type="entry name" value="Cyt_c_biogenesis_CcmC"/>
</dbReference>
<feature type="domain" description="Cytochrome c assembly protein" evidence="10">
    <location>
        <begin position="19"/>
        <end position="186"/>
    </location>
</feature>
<comment type="caution">
    <text evidence="11">The sequence shown here is derived from an EMBL/GenBank/DDBJ whole genome shotgun (WGS) entry which is preliminary data.</text>
</comment>
<feature type="transmembrane region" description="Helical" evidence="9">
    <location>
        <begin position="97"/>
        <end position="117"/>
    </location>
</feature>
<evidence type="ECO:0000256" key="9">
    <source>
        <dbReference type="RuleBase" id="RU364092"/>
    </source>
</evidence>
<feature type="transmembrane region" description="Helical" evidence="9">
    <location>
        <begin position="204"/>
        <end position="227"/>
    </location>
</feature>
<protein>
    <recommendedName>
        <fullName evidence="4 9">Heme exporter protein C</fullName>
    </recommendedName>
    <alternativeName>
        <fullName evidence="9">Cytochrome c-type biogenesis protein</fullName>
    </alternativeName>
</protein>
<name>A0A2A5AW98_9GAMM</name>
<evidence type="ECO:0000259" key="10">
    <source>
        <dbReference type="Pfam" id="PF01578"/>
    </source>
</evidence>
<sequence length="248" mass="27950">MMWLWFSKLGSPKWFYDLSGKWLPWLIGAMVIFLTVGIVWALLFLPPDYQQGHTSRILIIHVAVAGTSLVFFPLMAVAGVITMVWRMKLADMVAKNAAPIGAWFSFLTLATGSIWGSVSWGTWWEWTDARLVTMLFQFFLLLGVISLRSALEDPDKAAKACALLSIVGLINVIAIKYSVEFWNTLHQVSSSVSFSSDSPNGPEFLIAIIIMLIAVYLFLSVCLIMATRNEILQRERRSQWVQNLVRLS</sequence>
<evidence type="ECO:0000256" key="1">
    <source>
        <dbReference type="ARBA" id="ARBA00002442"/>
    </source>
</evidence>
<keyword evidence="8 9" id="KW-0472">Membrane</keyword>
<evidence type="ECO:0000256" key="4">
    <source>
        <dbReference type="ARBA" id="ARBA00016463"/>
    </source>
</evidence>
<feature type="transmembrane region" description="Helical" evidence="9">
    <location>
        <begin position="160"/>
        <end position="179"/>
    </location>
</feature>
<dbReference type="GO" id="GO:0015232">
    <property type="term" value="F:heme transmembrane transporter activity"/>
    <property type="evidence" value="ECO:0007669"/>
    <property type="project" value="InterPro"/>
</dbReference>
<feature type="transmembrane region" description="Helical" evidence="9">
    <location>
        <begin position="129"/>
        <end position="148"/>
    </location>
</feature>
<keyword evidence="6 9" id="KW-0201">Cytochrome c-type biogenesis</keyword>
<dbReference type="Pfam" id="PF01578">
    <property type="entry name" value="Cytochrom_C_asm"/>
    <property type="match status" value="1"/>
</dbReference>
<dbReference type="AlphaFoldDB" id="A0A2A5AW98"/>
<proteinExistence type="inferred from homology"/>
<dbReference type="InterPro" id="IPR002541">
    <property type="entry name" value="Cyt_c_assembly"/>
</dbReference>
<reference evidence="12" key="1">
    <citation type="submission" date="2017-08" db="EMBL/GenBank/DDBJ databases">
        <title>A dynamic microbial community with high functional redundancy inhabits the cold, oxic subseafloor aquifer.</title>
        <authorList>
            <person name="Tully B.J."/>
            <person name="Wheat C.G."/>
            <person name="Glazer B.T."/>
            <person name="Huber J.A."/>
        </authorList>
    </citation>
    <scope>NUCLEOTIDE SEQUENCE [LARGE SCALE GENOMIC DNA]</scope>
</reference>
<organism evidence="11 12">
    <name type="scientific">SAR86 cluster bacterium</name>
    <dbReference type="NCBI Taxonomy" id="2030880"/>
    <lineage>
        <taxon>Bacteria</taxon>
        <taxon>Pseudomonadati</taxon>
        <taxon>Pseudomonadota</taxon>
        <taxon>Gammaproteobacteria</taxon>
        <taxon>SAR86 cluster</taxon>
    </lineage>
</organism>
<evidence type="ECO:0000256" key="8">
    <source>
        <dbReference type="ARBA" id="ARBA00023136"/>
    </source>
</evidence>
<evidence type="ECO:0000313" key="12">
    <source>
        <dbReference type="Proteomes" id="UP000218327"/>
    </source>
</evidence>
<dbReference type="GO" id="GO:0017004">
    <property type="term" value="P:cytochrome complex assembly"/>
    <property type="evidence" value="ECO:0007669"/>
    <property type="project" value="UniProtKB-KW"/>
</dbReference>
<accession>A0A2A5AW98</accession>
<dbReference type="GO" id="GO:0005886">
    <property type="term" value="C:plasma membrane"/>
    <property type="evidence" value="ECO:0007669"/>
    <property type="project" value="UniProtKB-SubCell"/>
</dbReference>
<keyword evidence="9" id="KW-0997">Cell inner membrane</keyword>
<evidence type="ECO:0000256" key="3">
    <source>
        <dbReference type="ARBA" id="ARBA00005840"/>
    </source>
</evidence>
<evidence type="ECO:0000256" key="2">
    <source>
        <dbReference type="ARBA" id="ARBA00004141"/>
    </source>
</evidence>
<dbReference type="PRINTS" id="PR01386">
    <property type="entry name" value="CCMCBIOGNSIS"/>
</dbReference>
<feature type="transmembrane region" description="Helical" evidence="9">
    <location>
        <begin position="22"/>
        <end position="45"/>
    </location>
</feature>
<dbReference type="Proteomes" id="UP000218327">
    <property type="component" value="Unassembled WGS sequence"/>
</dbReference>
<keyword evidence="5 9" id="KW-0812">Transmembrane</keyword>
<comment type="subcellular location">
    <subcellularLocation>
        <location evidence="9">Cell inner membrane</location>
    </subcellularLocation>
    <subcellularLocation>
        <location evidence="2">Membrane</location>
        <topology evidence="2">Multi-pass membrane protein</topology>
    </subcellularLocation>
</comment>
<comment type="function">
    <text evidence="1 9">Required for the export of heme to the periplasm for the biogenesis of c-type cytochromes.</text>
</comment>